<name>A0A6J5NM14_9CAUD</name>
<reference evidence="2" key="1">
    <citation type="submission" date="2020-04" db="EMBL/GenBank/DDBJ databases">
        <authorList>
            <person name="Chiriac C."/>
            <person name="Salcher M."/>
            <person name="Ghai R."/>
            <person name="Kavagutti S V."/>
        </authorList>
    </citation>
    <scope>NUCLEOTIDE SEQUENCE</scope>
</reference>
<dbReference type="EMBL" id="LR796666">
    <property type="protein sequence ID" value="CAB4158165.1"/>
    <property type="molecule type" value="Genomic_DNA"/>
</dbReference>
<evidence type="ECO:0000313" key="2">
    <source>
        <dbReference type="EMBL" id="CAB4158165.1"/>
    </source>
</evidence>
<protein>
    <recommendedName>
        <fullName evidence="3">Baseplate hub assembly protein, bacteriophage T4-like</fullName>
    </recommendedName>
</protein>
<organism evidence="2">
    <name type="scientific">uncultured Caudovirales phage</name>
    <dbReference type="NCBI Taxonomy" id="2100421"/>
    <lineage>
        <taxon>Viruses</taxon>
        <taxon>Duplodnaviria</taxon>
        <taxon>Heunggongvirae</taxon>
        <taxon>Uroviricota</taxon>
        <taxon>Caudoviricetes</taxon>
        <taxon>Peduoviridae</taxon>
        <taxon>Maltschvirus</taxon>
        <taxon>Maltschvirus maltsch</taxon>
    </lineage>
</organism>
<dbReference type="EMBL" id="LR796484">
    <property type="protein sequence ID" value="CAB4148166.1"/>
    <property type="molecule type" value="Genomic_DNA"/>
</dbReference>
<accession>A0A6J5NM14</accession>
<evidence type="ECO:0008006" key="3">
    <source>
        <dbReference type="Google" id="ProtNLM"/>
    </source>
</evidence>
<sequence>MSEIITDAQLVSQFAAKAMEEPEAVIKTQAPSDSEVQLPGGFISKTGEVIRTAEVKELNGLDEEAIAKAGSAAKAFNVLLQRGLVKLGSEDITKDHLDNLLSGDRDAILIGIRRVTFGENITLNVQCASCASPQSLEVNLYNDIPSKTLDDPIAERTFKVITKQGVVSVALPTGVVQKKLVDNTDKTVAEINTILLAGCILSIDDSPSSGASTALLLGMADRTKVLEEIIKRNPGPRLGEVKKTCQACGEDMDLPLSLTDLFRL</sequence>
<gene>
    <name evidence="1" type="ORF">UFOVP429_131</name>
    <name evidence="2" type="ORF">UFOVP696_36</name>
</gene>
<dbReference type="InterPro" id="IPR024364">
    <property type="entry name" value="Baseplate_phage_T4-like"/>
</dbReference>
<proteinExistence type="predicted"/>
<dbReference type="Pfam" id="PF12322">
    <property type="entry name" value="T4_baseplate"/>
    <property type="match status" value="1"/>
</dbReference>
<evidence type="ECO:0000313" key="1">
    <source>
        <dbReference type="EMBL" id="CAB4148166.1"/>
    </source>
</evidence>